<feature type="compositionally biased region" description="Basic and acidic residues" evidence="1">
    <location>
        <begin position="29"/>
        <end position="56"/>
    </location>
</feature>
<feature type="region of interest" description="Disordered" evidence="1">
    <location>
        <begin position="1"/>
        <end position="56"/>
    </location>
</feature>
<reference evidence="3" key="1">
    <citation type="submission" date="2016-10" db="EMBL/GenBank/DDBJ databases">
        <authorList>
            <person name="Varghese N."/>
            <person name="Submissions S."/>
        </authorList>
    </citation>
    <scope>NUCLEOTIDE SEQUENCE [LARGE SCALE GENOMIC DNA]</scope>
    <source>
        <strain evidence="3">CGMCC 4.3510</strain>
    </source>
</reference>
<proteinExistence type="predicted"/>
<dbReference type="STRING" id="380248.SAMN05216251_120123"/>
<evidence type="ECO:0000313" key="3">
    <source>
        <dbReference type="Proteomes" id="UP000199323"/>
    </source>
</evidence>
<evidence type="ECO:0000313" key="2">
    <source>
        <dbReference type="EMBL" id="SFF59557.1"/>
    </source>
</evidence>
<accession>A0A1I2K2W8</accession>
<sequence length="56" mass="6103">MTPGIHTHRTPDLPPVVEVPDLPGARVPSGDKRSRESDRARTAGENGSDRRDEPTD</sequence>
<dbReference type="RefSeq" id="WP_177246650.1">
    <property type="nucleotide sequence ID" value="NZ_FONG01000020.1"/>
</dbReference>
<gene>
    <name evidence="2" type="ORF">SAMN05216251_120123</name>
</gene>
<evidence type="ECO:0000256" key="1">
    <source>
        <dbReference type="SAM" id="MobiDB-lite"/>
    </source>
</evidence>
<organism evidence="2 3">
    <name type="scientific">Actinacidiphila alni</name>
    <dbReference type="NCBI Taxonomy" id="380248"/>
    <lineage>
        <taxon>Bacteria</taxon>
        <taxon>Bacillati</taxon>
        <taxon>Actinomycetota</taxon>
        <taxon>Actinomycetes</taxon>
        <taxon>Kitasatosporales</taxon>
        <taxon>Streptomycetaceae</taxon>
        <taxon>Actinacidiphila</taxon>
    </lineage>
</organism>
<dbReference type="Proteomes" id="UP000199323">
    <property type="component" value="Unassembled WGS sequence"/>
</dbReference>
<dbReference type="AlphaFoldDB" id="A0A1I2K2W8"/>
<dbReference type="EMBL" id="FONG01000020">
    <property type="protein sequence ID" value="SFF59557.1"/>
    <property type="molecule type" value="Genomic_DNA"/>
</dbReference>
<name>A0A1I2K2W8_9ACTN</name>
<protein>
    <submittedName>
        <fullName evidence="2">Uncharacterized protein</fullName>
    </submittedName>
</protein>
<keyword evidence="3" id="KW-1185">Reference proteome</keyword>